<reference evidence="6" key="2">
    <citation type="submission" date="2025-09" db="UniProtKB">
        <authorList>
            <consortium name="Ensembl"/>
        </authorList>
    </citation>
    <scope>IDENTIFICATION</scope>
</reference>
<feature type="region of interest" description="Disordered" evidence="4">
    <location>
        <begin position="1"/>
        <end position="24"/>
    </location>
</feature>
<dbReference type="InterPro" id="IPR001611">
    <property type="entry name" value="Leu-rich_rpt"/>
</dbReference>
<feature type="domain" description="PIF1/LRR1 pleckstrin homology" evidence="5">
    <location>
        <begin position="97"/>
        <end position="157"/>
    </location>
</feature>
<keyword evidence="3" id="KW-0539">Nucleus</keyword>
<dbReference type="Pfam" id="PF25344">
    <property type="entry name" value="PH_LRR1"/>
    <property type="match status" value="1"/>
</dbReference>
<dbReference type="InterPro" id="IPR032675">
    <property type="entry name" value="LRR_dom_sf"/>
</dbReference>
<evidence type="ECO:0000313" key="7">
    <source>
        <dbReference type="Proteomes" id="UP000694401"/>
    </source>
</evidence>
<evidence type="ECO:0000256" key="4">
    <source>
        <dbReference type="SAM" id="MobiDB-lite"/>
    </source>
</evidence>
<dbReference type="InterPro" id="IPR057437">
    <property type="entry name" value="PIF1/LRR1_PH"/>
</dbReference>
<feature type="compositionally biased region" description="Low complexity" evidence="4">
    <location>
        <begin position="10"/>
        <end position="20"/>
    </location>
</feature>
<dbReference type="SUPFAM" id="SSF52058">
    <property type="entry name" value="L domain-like"/>
    <property type="match status" value="1"/>
</dbReference>
<name>A0A8D2QW19_ZOSLA</name>
<dbReference type="PROSITE" id="PS51450">
    <property type="entry name" value="LRR"/>
    <property type="match status" value="2"/>
</dbReference>
<proteinExistence type="predicted"/>
<dbReference type="GO" id="GO:0005737">
    <property type="term" value="C:cytoplasm"/>
    <property type="evidence" value="ECO:0007669"/>
    <property type="project" value="TreeGrafter"/>
</dbReference>
<evidence type="ECO:0000313" key="6">
    <source>
        <dbReference type="Ensembl" id="ENSZLMP00000021479.1"/>
    </source>
</evidence>
<reference evidence="6" key="1">
    <citation type="submission" date="2025-08" db="UniProtKB">
        <authorList>
            <consortium name="Ensembl"/>
        </authorList>
    </citation>
    <scope>IDENTIFICATION</scope>
</reference>
<keyword evidence="2" id="KW-0677">Repeat</keyword>
<dbReference type="AlphaFoldDB" id="A0A8D2QW19"/>
<dbReference type="Ensembl" id="ENSZLMT00000022040.1">
    <property type="protein sequence ID" value="ENSZLMP00000021479.1"/>
    <property type="gene ID" value="ENSZLMG00000014686.1"/>
</dbReference>
<dbReference type="Pfam" id="PF13855">
    <property type="entry name" value="LRR_8"/>
    <property type="match status" value="1"/>
</dbReference>
<evidence type="ECO:0000256" key="3">
    <source>
        <dbReference type="ARBA" id="ARBA00023242"/>
    </source>
</evidence>
<dbReference type="SMART" id="SM00369">
    <property type="entry name" value="LRR_TYP"/>
    <property type="match status" value="4"/>
</dbReference>
<dbReference type="InterPro" id="IPR050216">
    <property type="entry name" value="LRR_domain-containing"/>
</dbReference>
<accession>A0A8D2QW19</accession>
<evidence type="ECO:0000256" key="2">
    <source>
        <dbReference type="ARBA" id="ARBA00022737"/>
    </source>
</evidence>
<dbReference type="FunFam" id="3.80.10.10:FF:001222">
    <property type="entry name" value="Leucine rich repeat protein 1"/>
    <property type="match status" value="1"/>
</dbReference>
<dbReference type="PANTHER" id="PTHR48051:SF52">
    <property type="entry name" value="LEUCINE-RICH REPEAT PROTEIN 1"/>
    <property type="match status" value="1"/>
</dbReference>
<evidence type="ECO:0000256" key="1">
    <source>
        <dbReference type="ARBA" id="ARBA00022614"/>
    </source>
</evidence>
<dbReference type="PANTHER" id="PTHR48051">
    <property type="match status" value="1"/>
</dbReference>
<sequence length="456" mass="50238">MSPHLPCPLTPSISSHSPVSPHTPCPLTPSMPLTPSTSPHLPCPLTVPCPLTPSMSPHLPCPLTPRVSPHSPASPPSHSVSPHTPCPLIFHVPSQSRVQQNVERLFTRFVEEGKATVRLREPAVDLCLSKANVTNLKTFLSAVRLAHQGNDTGVLPLSPLVPAKNSDVEKPKTKMIITSRRDYPLTKSFPFSLEHLQTSYCKLARVDARVLCLRKLRKLDLSHNHIKQLPATLGDLVCLQELDLHDNHLEAFSGALCSSGLQKSLQFLDLSQNQIQALPIEFCQLRALVRLRLDDNALLRLPCRIGQLSRLRFLSAARNKLPFLPSDFRKLSLENLDLFGNPFEQPNPLVPNIQLKIPSTLLECAARATVNHGIPYGCHLLPSHLCKDLEVAKTCRCGSACLSSFIQITVTMNLHHVSHTVVLVDNMGGTEAPVLCYFCSLGCYSQFLDRHLQSSG</sequence>
<dbReference type="Pfam" id="PF00560">
    <property type="entry name" value="LRR_1"/>
    <property type="match status" value="1"/>
</dbReference>
<dbReference type="Gene3D" id="3.80.10.10">
    <property type="entry name" value="Ribonuclease Inhibitor"/>
    <property type="match status" value="2"/>
</dbReference>
<dbReference type="InterPro" id="IPR003591">
    <property type="entry name" value="Leu-rich_rpt_typical-subtyp"/>
</dbReference>
<organism evidence="6 7">
    <name type="scientific">Zosterops lateralis melanops</name>
    <dbReference type="NCBI Taxonomy" id="1220523"/>
    <lineage>
        <taxon>Eukaryota</taxon>
        <taxon>Metazoa</taxon>
        <taxon>Chordata</taxon>
        <taxon>Craniata</taxon>
        <taxon>Vertebrata</taxon>
        <taxon>Euteleostomi</taxon>
        <taxon>Archelosauria</taxon>
        <taxon>Archosauria</taxon>
        <taxon>Dinosauria</taxon>
        <taxon>Saurischia</taxon>
        <taxon>Theropoda</taxon>
        <taxon>Coelurosauria</taxon>
        <taxon>Aves</taxon>
        <taxon>Neognathae</taxon>
        <taxon>Neoaves</taxon>
        <taxon>Telluraves</taxon>
        <taxon>Australaves</taxon>
        <taxon>Passeriformes</taxon>
        <taxon>Sylvioidea</taxon>
        <taxon>Zosteropidae</taxon>
        <taxon>Zosterops</taxon>
    </lineage>
</organism>
<protein>
    <submittedName>
        <fullName evidence="6">Leucine rich repeat protein 1</fullName>
    </submittedName>
</protein>
<keyword evidence="1" id="KW-0433">Leucine-rich repeat</keyword>
<dbReference type="Proteomes" id="UP000694401">
    <property type="component" value="Unassembled WGS sequence"/>
</dbReference>
<evidence type="ECO:0000259" key="5">
    <source>
        <dbReference type="Pfam" id="PF25344"/>
    </source>
</evidence>
<keyword evidence="7" id="KW-1185">Reference proteome</keyword>